<dbReference type="KEGG" id="api:100570644"/>
<feature type="compositionally biased region" description="Basic and acidic residues" evidence="2">
    <location>
        <begin position="11"/>
        <end position="36"/>
    </location>
</feature>
<dbReference type="InterPro" id="IPR036034">
    <property type="entry name" value="PDZ_sf"/>
</dbReference>
<organism evidence="4 5">
    <name type="scientific">Acyrthosiphon pisum</name>
    <name type="common">Pea aphid</name>
    <dbReference type="NCBI Taxonomy" id="7029"/>
    <lineage>
        <taxon>Eukaryota</taxon>
        <taxon>Metazoa</taxon>
        <taxon>Ecdysozoa</taxon>
        <taxon>Arthropoda</taxon>
        <taxon>Hexapoda</taxon>
        <taxon>Insecta</taxon>
        <taxon>Pterygota</taxon>
        <taxon>Neoptera</taxon>
        <taxon>Paraneoptera</taxon>
        <taxon>Hemiptera</taxon>
        <taxon>Sternorrhyncha</taxon>
        <taxon>Aphidomorpha</taxon>
        <taxon>Aphidoidea</taxon>
        <taxon>Aphididae</taxon>
        <taxon>Macrosiphini</taxon>
        <taxon>Acyrthosiphon</taxon>
    </lineage>
</organism>
<dbReference type="PROSITE" id="PS50106">
    <property type="entry name" value="PDZ"/>
    <property type="match status" value="3"/>
</dbReference>
<evidence type="ECO:0000256" key="2">
    <source>
        <dbReference type="SAM" id="MobiDB-lite"/>
    </source>
</evidence>
<feature type="compositionally biased region" description="Polar residues" evidence="2">
    <location>
        <begin position="950"/>
        <end position="961"/>
    </location>
</feature>
<keyword evidence="5" id="KW-1185">Reference proteome</keyword>
<dbReference type="Gene3D" id="2.30.42.10">
    <property type="match status" value="3"/>
</dbReference>
<dbReference type="InterPro" id="IPR001478">
    <property type="entry name" value="PDZ"/>
</dbReference>
<dbReference type="Pfam" id="PF00595">
    <property type="entry name" value="PDZ"/>
    <property type="match status" value="3"/>
</dbReference>
<feature type="compositionally biased region" description="Low complexity" evidence="2">
    <location>
        <begin position="784"/>
        <end position="794"/>
    </location>
</feature>
<feature type="region of interest" description="Disordered" evidence="2">
    <location>
        <begin position="826"/>
        <end position="856"/>
    </location>
</feature>
<dbReference type="GeneID" id="100570644"/>
<dbReference type="Proteomes" id="UP000007819">
    <property type="component" value="Chromosome X"/>
</dbReference>
<protein>
    <recommendedName>
        <fullName evidence="3">PDZ domain-containing protein</fullName>
    </recommendedName>
</protein>
<dbReference type="PANTHER" id="PTHR46360:SF1">
    <property type="entry name" value="DISKS LARGE HOMOLOG 5"/>
    <property type="match status" value="1"/>
</dbReference>
<dbReference type="SUPFAM" id="SSF50156">
    <property type="entry name" value="PDZ domain-like"/>
    <property type="match status" value="3"/>
</dbReference>
<feature type="region of interest" description="Disordered" evidence="2">
    <location>
        <begin position="784"/>
        <end position="804"/>
    </location>
</feature>
<feature type="compositionally biased region" description="Low complexity" evidence="2">
    <location>
        <begin position="1128"/>
        <end position="1150"/>
    </location>
</feature>
<feature type="region of interest" description="Disordered" evidence="2">
    <location>
        <begin position="1121"/>
        <end position="1150"/>
    </location>
</feature>
<dbReference type="GO" id="GO:0035331">
    <property type="term" value="P:negative regulation of hippo signaling"/>
    <property type="evidence" value="ECO:0007669"/>
    <property type="project" value="TreeGrafter"/>
</dbReference>
<feature type="domain" description="PDZ" evidence="3">
    <location>
        <begin position="1034"/>
        <end position="1114"/>
    </location>
</feature>
<dbReference type="GO" id="GO:0005886">
    <property type="term" value="C:plasma membrane"/>
    <property type="evidence" value="ECO:0007669"/>
    <property type="project" value="TreeGrafter"/>
</dbReference>
<dbReference type="EnsemblMetazoa" id="XM_029485309.1">
    <property type="protein sequence ID" value="XP_029341169.1"/>
    <property type="gene ID" value="LOC100570644"/>
</dbReference>
<feature type="coiled-coil region" evidence="1">
    <location>
        <begin position="251"/>
        <end position="313"/>
    </location>
</feature>
<reference evidence="5" key="1">
    <citation type="submission" date="2010-06" db="EMBL/GenBank/DDBJ databases">
        <authorList>
            <person name="Jiang H."/>
            <person name="Abraham K."/>
            <person name="Ali S."/>
            <person name="Alsbrooks S.L."/>
            <person name="Anim B.N."/>
            <person name="Anosike U.S."/>
            <person name="Attaway T."/>
            <person name="Bandaranaike D.P."/>
            <person name="Battles P.K."/>
            <person name="Bell S.N."/>
            <person name="Bell A.V."/>
            <person name="Beltran B."/>
            <person name="Bickham C."/>
            <person name="Bustamante Y."/>
            <person name="Caleb T."/>
            <person name="Canada A."/>
            <person name="Cardenas V."/>
            <person name="Carter K."/>
            <person name="Chacko J."/>
            <person name="Chandrabose M.N."/>
            <person name="Chavez D."/>
            <person name="Chavez A."/>
            <person name="Chen L."/>
            <person name="Chu H.-S."/>
            <person name="Claassen K.J."/>
            <person name="Cockrell R."/>
            <person name="Collins M."/>
            <person name="Cooper J.A."/>
            <person name="Cree A."/>
            <person name="Curry S.M."/>
            <person name="Da Y."/>
            <person name="Dao M.D."/>
            <person name="Das B."/>
            <person name="Davila M.-L."/>
            <person name="Davy-Carroll L."/>
            <person name="Denson S."/>
            <person name="Dinh H."/>
            <person name="Ebong V.E."/>
            <person name="Edwards J.R."/>
            <person name="Egan A."/>
            <person name="El-Daye J."/>
            <person name="Escobedo L."/>
            <person name="Fernandez S."/>
            <person name="Fernando P.R."/>
            <person name="Flagg N."/>
            <person name="Forbes L.D."/>
            <person name="Fowler R.G."/>
            <person name="Fu Q."/>
            <person name="Gabisi R.A."/>
            <person name="Ganer J."/>
            <person name="Garbino Pronczuk A."/>
            <person name="Garcia R.M."/>
            <person name="Garner T."/>
            <person name="Garrett T.E."/>
            <person name="Gonzalez D.A."/>
            <person name="Hamid H."/>
            <person name="Hawkins E.S."/>
            <person name="Hirani K."/>
            <person name="Hogues M.E."/>
            <person name="Hollins B."/>
            <person name="Hsiao C.-H."/>
            <person name="Jabil R."/>
            <person name="James M.L."/>
            <person name="Jhangiani S.N."/>
            <person name="Johnson B."/>
            <person name="Johnson Q."/>
            <person name="Joshi V."/>
            <person name="Kalu J.B."/>
            <person name="Kam C."/>
            <person name="Kashfia A."/>
            <person name="Keebler J."/>
            <person name="Kisamo H."/>
            <person name="Kovar C.L."/>
            <person name="Lago L.A."/>
            <person name="Lai C.-Y."/>
            <person name="Laidlaw J."/>
            <person name="Lara F."/>
            <person name="Le T.-K."/>
            <person name="Lee S.L."/>
            <person name="Legall F.H."/>
            <person name="Lemon S.J."/>
            <person name="Lewis L.R."/>
            <person name="Li B."/>
            <person name="Liu Y."/>
            <person name="Liu Y.-S."/>
            <person name="Lopez J."/>
            <person name="Lozado R.J."/>
            <person name="Lu J."/>
            <person name="Madu R.C."/>
            <person name="Maheshwari M."/>
            <person name="Maheshwari R."/>
            <person name="Malloy K."/>
            <person name="Martinez E."/>
            <person name="Mathew T."/>
            <person name="Mercado I.C."/>
            <person name="Mercado C."/>
            <person name="Meyer B."/>
            <person name="Montgomery K."/>
            <person name="Morgan M.B."/>
            <person name="Munidasa M."/>
            <person name="Nazareth L.V."/>
            <person name="Nelson J."/>
            <person name="Ng B.M."/>
            <person name="Nguyen N.B."/>
            <person name="Nguyen P.Q."/>
            <person name="Nguyen T."/>
            <person name="Obregon M."/>
            <person name="Okwuonu G.O."/>
            <person name="Onwere C.G."/>
            <person name="Orozco G."/>
            <person name="Parra A."/>
            <person name="Patel S."/>
            <person name="Patil S."/>
            <person name="Perez A."/>
            <person name="Perez Y."/>
            <person name="Pham C."/>
            <person name="Primus E.L."/>
            <person name="Pu L.-L."/>
            <person name="Puazo M."/>
            <person name="Qin X."/>
            <person name="Quiroz J.B."/>
            <person name="Reese J."/>
            <person name="Richards S."/>
            <person name="Rives C.M."/>
            <person name="Robberts R."/>
            <person name="Ruiz S.J."/>
            <person name="Ruiz M.J."/>
            <person name="Santibanez J."/>
            <person name="Schneider B.W."/>
            <person name="Sisson I."/>
            <person name="Smith M."/>
            <person name="Sodergren E."/>
            <person name="Song X.-Z."/>
            <person name="Song B.B."/>
            <person name="Summersgill H."/>
            <person name="Thelus R."/>
            <person name="Thornton R.D."/>
            <person name="Trejos Z.Y."/>
            <person name="Usmani K."/>
            <person name="Vattathil S."/>
            <person name="Villasana D."/>
            <person name="Walker D.L."/>
            <person name="Wang S."/>
            <person name="Wang K."/>
            <person name="White C.S."/>
            <person name="Williams A.C."/>
            <person name="Williamson J."/>
            <person name="Wilson K."/>
            <person name="Woghiren I.O."/>
            <person name="Woodworth J.R."/>
            <person name="Worley K.C."/>
            <person name="Wright R.A."/>
            <person name="Wu W."/>
            <person name="Young L."/>
            <person name="Zhang L."/>
            <person name="Zhang J."/>
            <person name="Zhu Y."/>
            <person name="Muzny D.M."/>
            <person name="Weinstock G."/>
            <person name="Gibbs R.A."/>
        </authorList>
    </citation>
    <scope>NUCLEOTIDE SEQUENCE [LARGE SCALE GENOMIC DNA]</scope>
    <source>
        <strain evidence="5">LSR1</strain>
    </source>
</reference>
<feature type="domain" description="PDZ" evidence="3">
    <location>
        <begin position="591"/>
        <end position="657"/>
    </location>
</feature>
<feature type="domain" description="PDZ" evidence="3">
    <location>
        <begin position="483"/>
        <end position="571"/>
    </location>
</feature>
<dbReference type="PANTHER" id="PTHR46360">
    <property type="entry name" value="DISKS LARGE HOMOLOG 5"/>
    <property type="match status" value="1"/>
</dbReference>
<dbReference type="SMART" id="SM00228">
    <property type="entry name" value="PDZ"/>
    <property type="match status" value="3"/>
</dbReference>
<evidence type="ECO:0000256" key="1">
    <source>
        <dbReference type="SAM" id="Coils"/>
    </source>
</evidence>
<dbReference type="OrthoDB" id="10067129at2759"/>
<accession>A0A8R2JL46</accession>
<feature type="compositionally biased region" description="Polar residues" evidence="2">
    <location>
        <begin position="1"/>
        <end position="10"/>
    </location>
</feature>
<proteinExistence type="predicted"/>
<dbReference type="RefSeq" id="XP_029341169.1">
    <property type="nucleotide sequence ID" value="XM_029485309.1"/>
</dbReference>
<sequence>MSSNSTIENPKNTDRSNDRKRDANSNRERNYDRLKQQCDKAMDELMMLRKQHGEIMRRFDQSRKELEYYRDRNKVLINRIEQADQESSSLSTELNAEKPILNRSEQVISEVDTASGDSHNDHFISYDSRPEDYETHTTHSAAVEKMDMMKDEINQLKKQCNELFKERDIAFREKDGLKQQYIAAIHQLNLTVQERNDLQDAIQKIQQPNTEAFVEMKAAVAFSVKSRTELKKLKEAHDSAVKEYGLIMSERNNVLNELEKLSEDLSQAYNKNKLLENEIKSCRDEKKTLQLHVESLKREISSALHDRDKILKECNDYQERFGEITTKNESQRVFKSLLNYDSSSERERKNRNNSREQDASLDLFNSCQKERIDNLDVANQEIERLRNLANKYYNKLDESLEEAKISKRRRDWAFSERDKIMLERESIRTLCASLRKQRDDAVSKLALAIRDCDDILKQKSDTVKELNYFKEKMEVELEKEICLLQLQATGRTNEDLGIDLLGGRDDPLYPNDNAIYITSVNEGSVAARKLRVNDCILKVNSLDCTSISKQLVLETIRSLSSATLVVRRRKPASPSRSFFTTQLQVNNCDHGISLETGVYINKITPGSLAAKDGNLDVGDRVLSINNTSVENIKQSREAMLLLYEPGDVLTITTMKSTYCAGNCGSGRNRESYKKPQYVQSRRVMVDVPEKPHRNPSHVNNSISEKDQEDAIAELDSVIDAFKLHPVPPTNTKYLCHHRKSKELDKIGGTWPKVRSVSVIEHGTGTTLLPHKNKERLPLSVLLNNPLSSSSQNNSKTVTSPKDFSVRSGKVGKDLMDYYVKMKTGKYKNSGTESNAGDSLATRPTSQNMYLPSSTNANHLTIPQYSRYSQPSPSHSGKSMFDCLEPPYTHVSQFNHSRSQSVDMDYNRNINGSPHRIMTNTGYCGEDKPESYHGYEVGTFPRKKETPRFRISSNPSVTNKSSGGAVGISTEGIKRSISSKTDSPMLTFRVEVLNPRQISKPANKRQTVYDWASKYFKRPILRDVQSGPLYGELRRICIEKSGEPLGIQIFCVDNSGVFISSVTNEHSVAYKVGIRVGDQLLEFCGINLSCATYELAANVVQNCGNSVTILVQFKPDKYHELKRAKSSTRSRSETPTPCSSPTLSFSPTKKM</sequence>
<reference evidence="4" key="2">
    <citation type="submission" date="2022-06" db="UniProtKB">
        <authorList>
            <consortium name="EnsemblMetazoa"/>
        </authorList>
    </citation>
    <scope>IDENTIFICATION</scope>
</reference>
<evidence type="ECO:0000313" key="4">
    <source>
        <dbReference type="EnsemblMetazoa" id="XP_029341169.1"/>
    </source>
</evidence>
<name>A0A8R2JL46_ACYPI</name>
<dbReference type="InterPro" id="IPR053004">
    <property type="entry name" value="MAGUK_Signaling_Regulators"/>
</dbReference>
<keyword evidence="1" id="KW-0175">Coiled coil</keyword>
<dbReference type="AlphaFoldDB" id="A0A8R2JL46"/>
<evidence type="ECO:0000313" key="5">
    <source>
        <dbReference type="Proteomes" id="UP000007819"/>
    </source>
</evidence>
<feature type="region of interest" description="Disordered" evidence="2">
    <location>
        <begin position="945"/>
        <end position="964"/>
    </location>
</feature>
<feature type="coiled-coil region" evidence="1">
    <location>
        <begin position="139"/>
        <end position="173"/>
    </location>
</feature>
<feature type="region of interest" description="Disordered" evidence="2">
    <location>
        <begin position="1"/>
        <end position="36"/>
    </location>
</feature>
<feature type="coiled-coil region" evidence="1">
    <location>
        <begin position="375"/>
        <end position="402"/>
    </location>
</feature>
<evidence type="ECO:0000259" key="3">
    <source>
        <dbReference type="PROSITE" id="PS50106"/>
    </source>
</evidence>